<dbReference type="EMBL" id="NBSH01000003">
    <property type="protein sequence ID" value="ORX39074.1"/>
    <property type="molecule type" value="Genomic_DNA"/>
</dbReference>
<dbReference type="GeneID" id="33559753"/>
<comment type="caution">
    <text evidence="1">The sequence shown here is derived from an EMBL/GenBank/DDBJ whole genome shotgun (WGS) entry which is preliminary data.</text>
</comment>
<dbReference type="Proteomes" id="UP000193218">
    <property type="component" value="Unassembled WGS sequence"/>
</dbReference>
<accession>A0A1Y1UNK9</accession>
<proteinExistence type="predicted"/>
<name>A0A1Y1UNK9_9TREE</name>
<reference evidence="1 2" key="1">
    <citation type="submission" date="2017-03" db="EMBL/GenBank/DDBJ databases">
        <title>Widespread Adenine N6-methylation of Active Genes in Fungi.</title>
        <authorList>
            <consortium name="DOE Joint Genome Institute"/>
            <person name="Mondo S.J."/>
            <person name="Dannebaum R.O."/>
            <person name="Kuo R.C."/>
            <person name="Louie K.B."/>
            <person name="Bewick A.J."/>
            <person name="Labutti K."/>
            <person name="Haridas S."/>
            <person name="Kuo A."/>
            <person name="Salamov A."/>
            <person name="Ahrendt S.R."/>
            <person name="Lau R."/>
            <person name="Bowen B.P."/>
            <person name="Lipzen A."/>
            <person name="Sullivan W."/>
            <person name="Andreopoulos W.B."/>
            <person name="Clum A."/>
            <person name="Lindquist E."/>
            <person name="Daum C."/>
            <person name="Northen T.R."/>
            <person name="Ramamoorthy G."/>
            <person name="Schmitz R.J."/>
            <person name="Gryganskyi A."/>
            <person name="Culley D."/>
            <person name="Magnuson J."/>
            <person name="James T.Y."/>
            <person name="O'Malley M.A."/>
            <person name="Stajich J.E."/>
            <person name="Spatafora J.W."/>
            <person name="Visel A."/>
            <person name="Grigoriev I.V."/>
        </authorList>
    </citation>
    <scope>NUCLEOTIDE SEQUENCE [LARGE SCALE GENOMIC DNA]</scope>
    <source>
        <strain evidence="1 2">NRRL Y-17943</strain>
    </source>
</reference>
<gene>
    <name evidence="1" type="ORF">BD324DRAFT_649166</name>
</gene>
<dbReference type="InParanoid" id="A0A1Y1UNK9"/>
<organism evidence="1 2">
    <name type="scientific">Kockovaella imperatae</name>
    <dbReference type="NCBI Taxonomy" id="4999"/>
    <lineage>
        <taxon>Eukaryota</taxon>
        <taxon>Fungi</taxon>
        <taxon>Dikarya</taxon>
        <taxon>Basidiomycota</taxon>
        <taxon>Agaricomycotina</taxon>
        <taxon>Tremellomycetes</taxon>
        <taxon>Tremellales</taxon>
        <taxon>Cuniculitremaceae</taxon>
        <taxon>Kockovaella</taxon>
    </lineage>
</organism>
<dbReference type="RefSeq" id="XP_021872937.1">
    <property type="nucleotide sequence ID" value="XM_022017944.1"/>
</dbReference>
<evidence type="ECO:0000313" key="1">
    <source>
        <dbReference type="EMBL" id="ORX39074.1"/>
    </source>
</evidence>
<dbReference type="OrthoDB" id="409136at2759"/>
<keyword evidence="2" id="KW-1185">Reference proteome</keyword>
<sequence>MGDGLEVPQELVGSSALYNSPDPLLRRLRLQDSNGQDILDLNRYFRHKEVLVLYAGSEGGSSIANLKELHRDLSTLAFKEIKTCAIIYISTDTDASAMPRITANVPWTRMIFADNSDFAPPVRFSESPKIVEIEDVARGEDFIQAGEIEVGAEKIEFGREEFQFDYVRPLSRAAVTALMHAYATPSIAIYHIPSHQILSRNVRPSAFTPSNIGKNYHTWRNGGSPSIRVIDILARLKWYLFILFLSLSYRLLTHFGGDQYNFIPQFMDMISWRGPQNAGVIL</sequence>
<dbReference type="AlphaFoldDB" id="A0A1Y1UNK9"/>
<protein>
    <submittedName>
        <fullName evidence="1">Uncharacterized protein</fullName>
    </submittedName>
</protein>
<dbReference type="STRING" id="4999.A0A1Y1UNK9"/>
<evidence type="ECO:0000313" key="2">
    <source>
        <dbReference type="Proteomes" id="UP000193218"/>
    </source>
</evidence>